<dbReference type="GO" id="GO:0005741">
    <property type="term" value="C:mitochondrial outer membrane"/>
    <property type="evidence" value="ECO:0007669"/>
    <property type="project" value="UniProtKB-SubCell"/>
</dbReference>
<dbReference type="GO" id="GO:0045040">
    <property type="term" value="P:protein insertion into mitochondrial outer membrane"/>
    <property type="evidence" value="ECO:0007669"/>
    <property type="project" value="TreeGrafter"/>
</dbReference>
<feature type="domain" description="Bacterial surface antigen (D15)" evidence="9">
    <location>
        <begin position="136"/>
        <end position="455"/>
    </location>
</feature>
<name>A0A2G8JCM5_STIJA</name>
<evidence type="ECO:0000256" key="5">
    <source>
        <dbReference type="ARBA" id="ARBA00022787"/>
    </source>
</evidence>
<dbReference type="Pfam" id="PF01103">
    <property type="entry name" value="Omp85"/>
    <property type="match status" value="1"/>
</dbReference>
<dbReference type="Proteomes" id="UP000230750">
    <property type="component" value="Unassembled WGS sequence"/>
</dbReference>
<evidence type="ECO:0000313" key="10">
    <source>
        <dbReference type="EMBL" id="PIK33496.1"/>
    </source>
</evidence>
<evidence type="ECO:0000256" key="6">
    <source>
        <dbReference type="ARBA" id="ARBA00023128"/>
    </source>
</evidence>
<reference evidence="10 11" key="1">
    <citation type="journal article" date="2017" name="PLoS Biol.">
        <title>The sea cucumber genome provides insights into morphological evolution and visceral regeneration.</title>
        <authorList>
            <person name="Zhang X."/>
            <person name="Sun L."/>
            <person name="Yuan J."/>
            <person name="Sun Y."/>
            <person name="Gao Y."/>
            <person name="Zhang L."/>
            <person name="Li S."/>
            <person name="Dai H."/>
            <person name="Hamel J.F."/>
            <person name="Liu C."/>
            <person name="Yu Y."/>
            <person name="Liu S."/>
            <person name="Lin W."/>
            <person name="Guo K."/>
            <person name="Jin S."/>
            <person name="Xu P."/>
            <person name="Storey K.B."/>
            <person name="Huan P."/>
            <person name="Zhang T."/>
            <person name="Zhou Y."/>
            <person name="Zhang J."/>
            <person name="Lin C."/>
            <person name="Li X."/>
            <person name="Xing L."/>
            <person name="Huo D."/>
            <person name="Sun M."/>
            <person name="Wang L."/>
            <person name="Mercier A."/>
            <person name="Li F."/>
            <person name="Yang H."/>
            <person name="Xiang J."/>
        </authorList>
    </citation>
    <scope>NUCLEOTIDE SEQUENCE [LARGE SCALE GENOMIC DNA]</scope>
    <source>
        <strain evidence="10">Shaxun</strain>
        <tissue evidence="10">Muscle</tissue>
    </source>
</reference>
<dbReference type="InterPro" id="IPR000184">
    <property type="entry name" value="Bac_surfAg_D15"/>
</dbReference>
<keyword evidence="5" id="KW-1000">Mitochondrion outer membrane</keyword>
<comment type="similarity">
    <text evidence="2">Belongs to the SAM50/omp85 family.</text>
</comment>
<dbReference type="EMBL" id="MRZV01002524">
    <property type="protein sequence ID" value="PIK33496.1"/>
    <property type="molecule type" value="Genomic_DNA"/>
</dbReference>
<accession>A0A2G8JCM5</accession>
<dbReference type="PANTHER" id="PTHR12815:SF18">
    <property type="entry name" value="SORTING AND ASSEMBLY MACHINERY COMPONENT 50 HOMOLOG"/>
    <property type="match status" value="1"/>
</dbReference>
<dbReference type="STRING" id="307972.A0A2G8JCM5"/>
<feature type="non-terminal residue" evidence="10">
    <location>
        <position position="1"/>
    </location>
</feature>
<feature type="compositionally biased region" description="Basic residues" evidence="8">
    <location>
        <begin position="9"/>
        <end position="18"/>
    </location>
</feature>
<protein>
    <submittedName>
        <fullName evidence="10">Putative sorting and assembly machinery component 50-like A-like</fullName>
    </submittedName>
</protein>
<dbReference type="GO" id="GO:0033108">
    <property type="term" value="P:mitochondrial respiratory chain complex assembly"/>
    <property type="evidence" value="ECO:0007669"/>
    <property type="project" value="TreeGrafter"/>
</dbReference>
<keyword evidence="11" id="KW-1185">Reference proteome</keyword>
<dbReference type="Gene3D" id="2.40.160.50">
    <property type="entry name" value="membrane protein fhac: a member of the omp85/tpsb transporter family"/>
    <property type="match status" value="1"/>
</dbReference>
<organism evidence="10 11">
    <name type="scientific">Stichopus japonicus</name>
    <name type="common">Sea cucumber</name>
    <dbReference type="NCBI Taxonomy" id="307972"/>
    <lineage>
        <taxon>Eukaryota</taxon>
        <taxon>Metazoa</taxon>
        <taxon>Echinodermata</taxon>
        <taxon>Eleutherozoa</taxon>
        <taxon>Echinozoa</taxon>
        <taxon>Holothuroidea</taxon>
        <taxon>Aspidochirotacea</taxon>
        <taxon>Aspidochirotida</taxon>
        <taxon>Stichopodidae</taxon>
        <taxon>Apostichopus</taxon>
    </lineage>
</organism>
<keyword evidence="3" id="KW-1134">Transmembrane beta strand</keyword>
<evidence type="ECO:0000256" key="2">
    <source>
        <dbReference type="ARBA" id="ARBA00010913"/>
    </source>
</evidence>
<comment type="subcellular location">
    <subcellularLocation>
        <location evidence="1">Mitochondrion outer membrane</location>
        <topology evidence="1">Multi-pass membrane protein</topology>
    </subcellularLocation>
</comment>
<sequence length="456" mass="50658">EVASGHNMSGHHHHHKHRREETTFDGSNYVKVEHIKVQGLDKTKNDFVVHQCKDLFNAATFKDVILSCQEVKQKLEQANIFKTVSVLIDTSKGPGVGKDGLDVIFKVKEGRRYSASAHTAIGNNEGSLVLGGKVGNVFGRAERLSLEYSRGSRQSTGYNLTFSKPVFNELSKRLTVQGFKSSGEYLLSSFREIGRGAYVDYTFPGPLGLQSLRWEGVWRELSCLTRASSFPVREQCGHSLKSSLKHIFARDTRDEPVCPSRGYLVKLSQEFAGYTGGDVKFVKGEGELQLNQYLFWDIVFSCSLQGGLMKAMDGNQARINDRFFLGGPTDVRGFNFRGIGPQDSGNFLGAESYWAAGVHLYSPLPFNPGKGRWGDLFRMHAFANAGNLCNVNLDNPNFPDQLRKLQENVRWSYGAGMLLRIGRVARFELNYCIPKAAQPTDSIVSGVQFGVGVSFL</sequence>
<dbReference type="OrthoDB" id="1724197at2759"/>
<evidence type="ECO:0000256" key="4">
    <source>
        <dbReference type="ARBA" id="ARBA00022692"/>
    </source>
</evidence>
<proteinExistence type="inferred from homology"/>
<feature type="region of interest" description="Disordered" evidence="8">
    <location>
        <begin position="1"/>
        <end position="25"/>
    </location>
</feature>
<gene>
    <name evidence="10" type="ORF">BSL78_29691</name>
</gene>
<evidence type="ECO:0000256" key="3">
    <source>
        <dbReference type="ARBA" id="ARBA00022452"/>
    </source>
</evidence>
<evidence type="ECO:0000256" key="7">
    <source>
        <dbReference type="ARBA" id="ARBA00023136"/>
    </source>
</evidence>
<comment type="caution">
    <text evidence="10">The sequence shown here is derived from an EMBL/GenBank/DDBJ whole genome shotgun (WGS) entry which is preliminary data.</text>
</comment>
<keyword evidence="7" id="KW-0472">Membrane</keyword>
<evidence type="ECO:0000313" key="11">
    <source>
        <dbReference type="Proteomes" id="UP000230750"/>
    </source>
</evidence>
<dbReference type="AlphaFoldDB" id="A0A2G8JCM5"/>
<evidence type="ECO:0000259" key="9">
    <source>
        <dbReference type="Pfam" id="PF01103"/>
    </source>
</evidence>
<keyword evidence="6" id="KW-0496">Mitochondrion</keyword>
<evidence type="ECO:0000256" key="8">
    <source>
        <dbReference type="SAM" id="MobiDB-lite"/>
    </source>
</evidence>
<dbReference type="PANTHER" id="PTHR12815">
    <property type="entry name" value="SORTING AND ASSEMBLY MACHINERY SAMM50 PROTEIN FAMILY MEMBER"/>
    <property type="match status" value="1"/>
</dbReference>
<keyword evidence="4" id="KW-0812">Transmembrane</keyword>
<evidence type="ECO:0000256" key="1">
    <source>
        <dbReference type="ARBA" id="ARBA00004374"/>
    </source>
</evidence>
<dbReference type="InterPro" id="IPR039910">
    <property type="entry name" value="D15-like"/>
</dbReference>
<dbReference type="FunFam" id="2.40.160.50:FF:000002">
    <property type="entry name" value="sorting and assembly machinery component 50 homolog"/>
    <property type="match status" value="1"/>
</dbReference>